<gene>
    <name evidence="2" type="ORF">DFH08DRAFT_979606</name>
</gene>
<dbReference type="AlphaFoldDB" id="A0AAD6YWF4"/>
<sequence>MQPPVTPTDLHADVSSSDPRHDVSSPDPHPDAPSPDSRPDAASLGPPAPVIVTAVKAKPARHQKGAPKSRPGKQSWVWGTKLVFFSKRKEEWLRESEAKKSGAFYSKMAKLYIKKYGCHLIDDQDLGFDILDPTDEAADEVMHEVLNEAKEKFRAEHLKALRGRIGVWYRGEYGGLLKSDQESFKELFMSVLDGVPPKPQRGRIVHFYSCKYYDEMVHLIYD</sequence>
<accession>A0AAD6YWF4</accession>
<feature type="compositionally biased region" description="Basic and acidic residues" evidence="1">
    <location>
        <begin position="18"/>
        <end position="30"/>
    </location>
</feature>
<organism evidence="2 3">
    <name type="scientific">Mycena albidolilacea</name>
    <dbReference type="NCBI Taxonomy" id="1033008"/>
    <lineage>
        <taxon>Eukaryota</taxon>
        <taxon>Fungi</taxon>
        <taxon>Dikarya</taxon>
        <taxon>Basidiomycota</taxon>
        <taxon>Agaricomycotina</taxon>
        <taxon>Agaricomycetes</taxon>
        <taxon>Agaricomycetidae</taxon>
        <taxon>Agaricales</taxon>
        <taxon>Marasmiineae</taxon>
        <taxon>Mycenaceae</taxon>
        <taxon>Mycena</taxon>
    </lineage>
</organism>
<protein>
    <submittedName>
        <fullName evidence="2">Uncharacterized protein</fullName>
    </submittedName>
</protein>
<evidence type="ECO:0000313" key="3">
    <source>
        <dbReference type="Proteomes" id="UP001218218"/>
    </source>
</evidence>
<evidence type="ECO:0000256" key="1">
    <source>
        <dbReference type="SAM" id="MobiDB-lite"/>
    </source>
</evidence>
<feature type="region of interest" description="Disordered" evidence="1">
    <location>
        <begin position="1"/>
        <end position="52"/>
    </location>
</feature>
<evidence type="ECO:0000313" key="2">
    <source>
        <dbReference type="EMBL" id="KAJ7300514.1"/>
    </source>
</evidence>
<name>A0AAD6YWF4_9AGAR</name>
<proteinExistence type="predicted"/>
<dbReference type="EMBL" id="JARIHO010000164">
    <property type="protein sequence ID" value="KAJ7300514.1"/>
    <property type="molecule type" value="Genomic_DNA"/>
</dbReference>
<keyword evidence="3" id="KW-1185">Reference proteome</keyword>
<reference evidence="2" key="1">
    <citation type="submission" date="2023-03" db="EMBL/GenBank/DDBJ databases">
        <title>Massive genome expansion in bonnet fungi (Mycena s.s.) driven by repeated elements and novel gene families across ecological guilds.</title>
        <authorList>
            <consortium name="Lawrence Berkeley National Laboratory"/>
            <person name="Harder C.B."/>
            <person name="Miyauchi S."/>
            <person name="Viragh M."/>
            <person name="Kuo A."/>
            <person name="Thoen E."/>
            <person name="Andreopoulos B."/>
            <person name="Lu D."/>
            <person name="Skrede I."/>
            <person name="Drula E."/>
            <person name="Henrissat B."/>
            <person name="Morin E."/>
            <person name="Kohler A."/>
            <person name="Barry K."/>
            <person name="LaButti K."/>
            <person name="Morin E."/>
            <person name="Salamov A."/>
            <person name="Lipzen A."/>
            <person name="Mereny Z."/>
            <person name="Hegedus B."/>
            <person name="Baldrian P."/>
            <person name="Stursova M."/>
            <person name="Weitz H."/>
            <person name="Taylor A."/>
            <person name="Grigoriev I.V."/>
            <person name="Nagy L.G."/>
            <person name="Martin F."/>
            <person name="Kauserud H."/>
        </authorList>
    </citation>
    <scope>NUCLEOTIDE SEQUENCE</scope>
    <source>
        <strain evidence="2">CBHHK002</strain>
    </source>
</reference>
<comment type="caution">
    <text evidence="2">The sequence shown here is derived from an EMBL/GenBank/DDBJ whole genome shotgun (WGS) entry which is preliminary data.</text>
</comment>
<dbReference type="Proteomes" id="UP001218218">
    <property type="component" value="Unassembled WGS sequence"/>
</dbReference>